<dbReference type="AlphaFoldDB" id="A0A0L0JC59"/>
<evidence type="ECO:0000313" key="7">
    <source>
        <dbReference type="Proteomes" id="UP000037151"/>
    </source>
</evidence>
<dbReference type="Pfam" id="PF00753">
    <property type="entry name" value="Lactamase_B"/>
    <property type="match status" value="1"/>
</dbReference>
<dbReference type="InterPro" id="IPR051013">
    <property type="entry name" value="MBL_superfamily_lactonases"/>
</dbReference>
<dbReference type="SMART" id="SM00849">
    <property type="entry name" value="Lactamase_B"/>
    <property type="match status" value="1"/>
</dbReference>
<comment type="caution">
    <text evidence="6">The sequence shown here is derived from an EMBL/GenBank/DDBJ whole genome shotgun (WGS) entry which is preliminary data.</text>
</comment>
<dbReference type="Gene3D" id="3.60.15.10">
    <property type="entry name" value="Ribonuclease Z/Hydroxyacylglutathione hydrolase-like"/>
    <property type="match status" value="1"/>
</dbReference>
<evidence type="ECO:0000259" key="5">
    <source>
        <dbReference type="SMART" id="SM00849"/>
    </source>
</evidence>
<sequence>MTNPQTDRLRRPSGIRSLLLGDTKLTFVPDGLARLKATSWLDTTDDDWAPHPEHLDDGHLVGGVGGLLVERDGRALLIDAGAGPLTMDTDYGLLTGGALLESLAALGREPGGIEAVAVTHLHVDHIGWADHPAFAHARVLVAASEWTDRQDPFEALEPRVRTVADGEEVFPGVRAMLAPGHTAGHTAYVVEAGGQRVIAFGDAFHFPVQIGHPEWEVMADHDRKQAAALRHRLLADLAEPGTIGFGVHFADVVFGRVTIDRGAPVWHPVDG</sequence>
<dbReference type="GO" id="GO:0046872">
    <property type="term" value="F:metal ion binding"/>
    <property type="evidence" value="ECO:0007669"/>
    <property type="project" value="UniProtKB-KW"/>
</dbReference>
<organism evidence="6 7">
    <name type="scientific">Streptomyces acidiscabies</name>
    <dbReference type="NCBI Taxonomy" id="42234"/>
    <lineage>
        <taxon>Bacteria</taxon>
        <taxon>Bacillati</taxon>
        <taxon>Actinomycetota</taxon>
        <taxon>Actinomycetes</taxon>
        <taxon>Kitasatosporales</taxon>
        <taxon>Streptomycetaceae</taxon>
        <taxon>Streptomyces</taxon>
    </lineage>
</organism>
<proteinExistence type="inferred from homology"/>
<keyword evidence="3" id="KW-0378">Hydrolase</keyword>
<dbReference type="InterPro" id="IPR036866">
    <property type="entry name" value="RibonucZ/Hydroxyglut_hydro"/>
</dbReference>
<dbReference type="PATRIC" id="fig|42234.21.peg.9178"/>
<dbReference type="PANTHER" id="PTHR42978:SF6">
    <property type="entry name" value="QUORUM-QUENCHING LACTONASE YTNP-RELATED"/>
    <property type="match status" value="1"/>
</dbReference>
<evidence type="ECO:0000256" key="3">
    <source>
        <dbReference type="ARBA" id="ARBA00022801"/>
    </source>
</evidence>
<keyword evidence="2" id="KW-0479">Metal-binding</keyword>
<comment type="similarity">
    <text evidence="1">Belongs to the metallo-beta-lactamase superfamily.</text>
</comment>
<evidence type="ECO:0000313" key="6">
    <source>
        <dbReference type="EMBL" id="KND23312.1"/>
    </source>
</evidence>
<dbReference type="RefSeq" id="WP_050375761.1">
    <property type="nucleotide sequence ID" value="NZ_KQ257835.1"/>
</dbReference>
<keyword evidence="4" id="KW-0862">Zinc</keyword>
<name>A0A0L0JC59_9ACTN</name>
<evidence type="ECO:0000256" key="1">
    <source>
        <dbReference type="ARBA" id="ARBA00007749"/>
    </source>
</evidence>
<dbReference type="InterPro" id="IPR001279">
    <property type="entry name" value="Metallo-B-lactamas"/>
</dbReference>
<evidence type="ECO:0000256" key="4">
    <source>
        <dbReference type="ARBA" id="ARBA00022833"/>
    </source>
</evidence>
<dbReference type="PANTHER" id="PTHR42978">
    <property type="entry name" value="QUORUM-QUENCHING LACTONASE YTNP-RELATED-RELATED"/>
    <property type="match status" value="1"/>
</dbReference>
<dbReference type="GO" id="GO:0016787">
    <property type="term" value="F:hydrolase activity"/>
    <property type="evidence" value="ECO:0007669"/>
    <property type="project" value="UniProtKB-KW"/>
</dbReference>
<dbReference type="Proteomes" id="UP000037151">
    <property type="component" value="Unassembled WGS sequence"/>
</dbReference>
<dbReference type="SUPFAM" id="SSF56281">
    <property type="entry name" value="Metallo-hydrolase/oxidoreductase"/>
    <property type="match status" value="1"/>
</dbReference>
<feature type="domain" description="Metallo-beta-lactamase" evidence="5">
    <location>
        <begin position="63"/>
        <end position="242"/>
    </location>
</feature>
<accession>A0A0L0JC59</accession>
<dbReference type="EMBL" id="JPPY01000262">
    <property type="protein sequence ID" value="KND23312.1"/>
    <property type="molecule type" value="Genomic_DNA"/>
</dbReference>
<evidence type="ECO:0000256" key="2">
    <source>
        <dbReference type="ARBA" id="ARBA00022723"/>
    </source>
</evidence>
<reference evidence="7" key="1">
    <citation type="submission" date="2014-07" db="EMBL/GenBank/DDBJ databases">
        <title>Genome sequencing of plant-pathogenic Streptomyces species.</title>
        <authorList>
            <person name="Harrison J."/>
            <person name="Sapp M."/>
            <person name="Thwaites R."/>
            <person name="Studholme D.J."/>
        </authorList>
    </citation>
    <scope>NUCLEOTIDE SEQUENCE [LARGE SCALE GENOMIC DNA]</scope>
    <source>
        <strain evidence="7">NCPPB 4445</strain>
    </source>
</reference>
<protein>
    <submittedName>
        <fullName evidence="6">Metallo-beta-lactamase</fullName>
    </submittedName>
</protein>
<dbReference type="OrthoDB" id="5177904at2"/>
<gene>
    <name evidence="6" type="ORF">IQ63_44680</name>
</gene>